<proteinExistence type="inferred from homology"/>
<evidence type="ECO:0000259" key="5">
    <source>
        <dbReference type="Pfam" id="PF09084"/>
    </source>
</evidence>
<evidence type="ECO:0000256" key="4">
    <source>
        <dbReference type="SAM" id="SignalP"/>
    </source>
</evidence>
<keyword evidence="7" id="KW-1185">Reference proteome</keyword>
<accession>A0ABU6F0H4</accession>
<evidence type="ECO:0000256" key="1">
    <source>
        <dbReference type="ARBA" id="ARBA00004418"/>
    </source>
</evidence>
<protein>
    <submittedName>
        <fullName evidence="6">ABC transporter substrate-binding protein</fullName>
    </submittedName>
</protein>
<feature type="chain" id="PRO_5045333079" evidence="4">
    <location>
        <begin position="25"/>
        <end position="325"/>
    </location>
</feature>
<dbReference type="PANTHER" id="PTHR30024:SF47">
    <property type="entry name" value="TAURINE-BINDING PERIPLASMIC PROTEIN"/>
    <property type="match status" value="1"/>
</dbReference>
<feature type="domain" description="SsuA/THI5-like" evidence="5">
    <location>
        <begin position="52"/>
        <end position="269"/>
    </location>
</feature>
<organism evidence="6 7">
    <name type="scientific">Streptomyces endophyticus</name>
    <dbReference type="NCBI Taxonomy" id="714166"/>
    <lineage>
        <taxon>Bacteria</taxon>
        <taxon>Bacillati</taxon>
        <taxon>Actinomycetota</taxon>
        <taxon>Actinomycetes</taxon>
        <taxon>Kitasatosporales</taxon>
        <taxon>Streptomycetaceae</taxon>
        <taxon>Streptomyces</taxon>
    </lineage>
</organism>
<comment type="subcellular location">
    <subcellularLocation>
        <location evidence="1">Periplasm</location>
    </subcellularLocation>
</comment>
<comment type="similarity">
    <text evidence="2">Belongs to the bacterial solute-binding protein SsuA/TauA family.</text>
</comment>
<dbReference type="Proteomes" id="UP001354931">
    <property type="component" value="Unassembled WGS sequence"/>
</dbReference>
<dbReference type="EMBL" id="JAOZYC010000057">
    <property type="protein sequence ID" value="MEB8337484.1"/>
    <property type="molecule type" value="Genomic_DNA"/>
</dbReference>
<dbReference type="PROSITE" id="PS51257">
    <property type="entry name" value="PROKAR_LIPOPROTEIN"/>
    <property type="match status" value="1"/>
</dbReference>
<gene>
    <name evidence="6" type="ORF">OKJ99_08150</name>
</gene>
<keyword evidence="3 4" id="KW-0732">Signal</keyword>
<evidence type="ECO:0000256" key="3">
    <source>
        <dbReference type="ARBA" id="ARBA00022729"/>
    </source>
</evidence>
<dbReference type="SUPFAM" id="SSF53850">
    <property type="entry name" value="Periplasmic binding protein-like II"/>
    <property type="match status" value="1"/>
</dbReference>
<evidence type="ECO:0000313" key="6">
    <source>
        <dbReference type="EMBL" id="MEB8337484.1"/>
    </source>
</evidence>
<sequence>MRCTRRTLTAVTTVLLLAATAACGSGSDSPKSGSVKDSGTTKLKIGIIPIVDVAPLYLGQKKGFYKEQGLSLSMTMAQGGAAIVPGVVSGQFQFGFSNSTSLMVAQSKGVPVKVVTNGVGSTGREGADFGAVVVNKDSPIKSAKDLEGKKVAVNTLKNINDTTVRESVRKDGGDPSKVRFVELAFDQMPAALDKGQVDAAQVVEPATATVKARGGRVIASNYVDTARKLTVAMYFSSTQYVDQHPDIVKKFNAATQQSLTYANAHPEEARDIVRTYTKIPQATLDKVTLPAWPAQWNRPSLDTLAKLGEQDGLFAKTPDLDTLLP</sequence>
<evidence type="ECO:0000256" key="2">
    <source>
        <dbReference type="ARBA" id="ARBA00010742"/>
    </source>
</evidence>
<reference evidence="6 7" key="1">
    <citation type="submission" date="2022-10" db="EMBL/GenBank/DDBJ databases">
        <authorList>
            <person name="Xie J."/>
            <person name="Shen N."/>
        </authorList>
    </citation>
    <scope>NUCLEOTIDE SEQUENCE [LARGE SCALE GENOMIC DNA]</scope>
    <source>
        <strain evidence="6 7">YIM65594</strain>
    </source>
</reference>
<name>A0ABU6F0H4_9ACTN</name>
<dbReference type="InterPro" id="IPR015168">
    <property type="entry name" value="SsuA/THI5"/>
</dbReference>
<dbReference type="Pfam" id="PF09084">
    <property type="entry name" value="NMT1"/>
    <property type="match status" value="1"/>
</dbReference>
<dbReference type="RefSeq" id="WP_326015156.1">
    <property type="nucleotide sequence ID" value="NZ_JAOZYC010000057.1"/>
</dbReference>
<evidence type="ECO:0000313" key="7">
    <source>
        <dbReference type="Proteomes" id="UP001354931"/>
    </source>
</evidence>
<comment type="caution">
    <text evidence="6">The sequence shown here is derived from an EMBL/GenBank/DDBJ whole genome shotgun (WGS) entry which is preliminary data.</text>
</comment>
<dbReference type="Gene3D" id="3.40.190.10">
    <property type="entry name" value="Periplasmic binding protein-like II"/>
    <property type="match status" value="2"/>
</dbReference>
<dbReference type="PANTHER" id="PTHR30024">
    <property type="entry name" value="ALIPHATIC SULFONATES-BINDING PROTEIN-RELATED"/>
    <property type="match status" value="1"/>
</dbReference>
<feature type="signal peptide" evidence="4">
    <location>
        <begin position="1"/>
        <end position="24"/>
    </location>
</feature>